<evidence type="ECO:0000256" key="5">
    <source>
        <dbReference type="ARBA" id="ARBA00022989"/>
    </source>
</evidence>
<sequence length="235" mass="24723">MNSPIDGADLLLILQGAAVTLQICALSVLCGGALGLLFGLLATGPVRVLRWVSAVWVSAIRGVPVLLIIFFVYFGVPLLSPGSNVPEYWAAVVALSVFASAYVSEIVRGSIQAIPRGQFEAAEALGLSYASRLRWVILPQAAKIIVPPGIGFLVILVKDSSLVAVIGLIELTRAGNIVASQTGKPILTYLIVGAVYFVICFTLSSLGRRYERRLGGGARAPKLGETISIFKGATS</sequence>
<reference evidence="9 10" key="1">
    <citation type="journal article" date="2017" name="New Microbes New Infect">
        <title>Genome sequence of 'Leucobacter massiliensis' sp. nov. isolated from human pharynx after travel to the 2014 Hajj.</title>
        <authorList>
            <person name="Leangapichart T."/>
            <person name="Gautret P."/>
            <person name="Nguyen T.T."/>
            <person name="Armstrong N."/>
            <person name="Rolain J.M."/>
        </authorList>
    </citation>
    <scope>NUCLEOTIDE SEQUENCE [LARGE SCALE GENOMIC DNA]</scope>
    <source>
        <strain evidence="9 10">122RC15</strain>
    </source>
</reference>
<comment type="subcellular location">
    <subcellularLocation>
        <location evidence="1 7">Cell membrane</location>
        <topology evidence="1 7">Multi-pass membrane protein</topology>
    </subcellularLocation>
</comment>
<dbReference type="InterPro" id="IPR010065">
    <property type="entry name" value="AA_ABC_transptr_permease_3TM"/>
</dbReference>
<feature type="domain" description="ABC transmembrane type-1" evidence="8">
    <location>
        <begin position="17"/>
        <end position="207"/>
    </location>
</feature>
<dbReference type="SUPFAM" id="SSF161098">
    <property type="entry name" value="MetI-like"/>
    <property type="match status" value="1"/>
</dbReference>
<dbReference type="RefSeq" id="WP_105806069.1">
    <property type="nucleotide sequence ID" value="NZ_MWZD01000020.1"/>
</dbReference>
<comment type="similarity">
    <text evidence="7">Belongs to the binding-protein-dependent transport system permease family.</text>
</comment>
<feature type="transmembrane region" description="Helical" evidence="7">
    <location>
        <begin position="54"/>
        <end position="76"/>
    </location>
</feature>
<keyword evidence="10" id="KW-1185">Reference proteome</keyword>
<keyword evidence="6 7" id="KW-0472">Membrane</keyword>
<accession>A0A2S9QLA7</accession>
<dbReference type="GO" id="GO:0022857">
    <property type="term" value="F:transmembrane transporter activity"/>
    <property type="evidence" value="ECO:0007669"/>
    <property type="project" value="InterPro"/>
</dbReference>
<dbReference type="GO" id="GO:0006865">
    <property type="term" value="P:amino acid transport"/>
    <property type="evidence" value="ECO:0007669"/>
    <property type="project" value="TreeGrafter"/>
</dbReference>
<evidence type="ECO:0000313" key="10">
    <source>
        <dbReference type="Proteomes" id="UP000238650"/>
    </source>
</evidence>
<evidence type="ECO:0000256" key="1">
    <source>
        <dbReference type="ARBA" id="ARBA00004651"/>
    </source>
</evidence>
<dbReference type="OrthoDB" id="3181282at2"/>
<protein>
    <submittedName>
        <fullName evidence="9">Amino acid ABC transporter permease</fullName>
    </submittedName>
</protein>
<dbReference type="GO" id="GO:0043190">
    <property type="term" value="C:ATP-binding cassette (ABC) transporter complex"/>
    <property type="evidence" value="ECO:0007669"/>
    <property type="project" value="InterPro"/>
</dbReference>
<evidence type="ECO:0000256" key="3">
    <source>
        <dbReference type="ARBA" id="ARBA00022475"/>
    </source>
</evidence>
<dbReference type="Proteomes" id="UP000238650">
    <property type="component" value="Unassembled WGS sequence"/>
</dbReference>
<dbReference type="EMBL" id="MWZD01000020">
    <property type="protein sequence ID" value="PRI10376.1"/>
    <property type="molecule type" value="Genomic_DNA"/>
</dbReference>
<proteinExistence type="inferred from homology"/>
<feature type="transmembrane region" description="Helical" evidence="7">
    <location>
        <begin position="12"/>
        <end position="42"/>
    </location>
</feature>
<gene>
    <name evidence="9" type="ORF">B4915_12025</name>
</gene>
<evidence type="ECO:0000256" key="7">
    <source>
        <dbReference type="RuleBase" id="RU363032"/>
    </source>
</evidence>
<feature type="transmembrane region" description="Helical" evidence="7">
    <location>
        <begin position="186"/>
        <end position="206"/>
    </location>
</feature>
<evidence type="ECO:0000256" key="2">
    <source>
        <dbReference type="ARBA" id="ARBA00022448"/>
    </source>
</evidence>
<feature type="transmembrane region" description="Helical" evidence="7">
    <location>
        <begin position="144"/>
        <end position="166"/>
    </location>
</feature>
<keyword evidence="3" id="KW-1003">Cell membrane</keyword>
<evidence type="ECO:0000313" key="9">
    <source>
        <dbReference type="EMBL" id="PRI10376.1"/>
    </source>
</evidence>
<keyword evidence="4 7" id="KW-0812">Transmembrane</keyword>
<keyword evidence="5 7" id="KW-1133">Transmembrane helix</keyword>
<dbReference type="InterPro" id="IPR000515">
    <property type="entry name" value="MetI-like"/>
</dbReference>
<evidence type="ECO:0000256" key="4">
    <source>
        <dbReference type="ARBA" id="ARBA00022692"/>
    </source>
</evidence>
<keyword evidence="2 7" id="KW-0813">Transport</keyword>
<dbReference type="AlphaFoldDB" id="A0A2S9QLA7"/>
<dbReference type="Gene3D" id="1.10.3720.10">
    <property type="entry name" value="MetI-like"/>
    <property type="match status" value="1"/>
</dbReference>
<dbReference type="PANTHER" id="PTHR30614:SF34">
    <property type="entry name" value="BLR6398 PROTEIN"/>
    <property type="match status" value="1"/>
</dbReference>
<dbReference type="PROSITE" id="PS50928">
    <property type="entry name" value="ABC_TM1"/>
    <property type="match status" value="1"/>
</dbReference>
<dbReference type="InterPro" id="IPR035906">
    <property type="entry name" value="MetI-like_sf"/>
</dbReference>
<organism evidence="9 10">
    <name type="scientific">Leucobacter massiliensis</name>
    <dbReference type="NCBI Taxonomy" id="1686285"/>
    <lineage>
        <taxon>Bacteria</taxon>
        <taxon>Bacillati</taxon>
        <taxon>Actinomycetota</taxon>
        <taxon>Actinomycetes</taxon>
        <taxon>Micrococcales</taxon>
        <taxon>Microbacteriaceae</taxon>
        <taxon>Leucobacter</taxon>
    </lineage>
</organism>
<dbReference type="Pfam" id="PF00528">
    <property type="entry name" value="BPD_transp_1"/>
    <property type="match status" value="1"/>
</dbReference>
<evidence type="ECO:0000256" key="6">
    <source>
        <dbReference type="ARBA" id="ARBA00023136"/>
    </source>
</evidence>
<name>A0A2S9QLA7_9MICO</name>
<dbReference type="NCBIfam" id="TIGR01726">
    <property type="entry name" value="HEQRo_perm_3TM"/>
    <property type="match status" value="1"/>
</dbReference>
<evidence type="ECO:0000259" key="8">
    <source>
        <dbReference type="PROSITE" id="PS50928"/>
    </source>
</evidence>
<dbReference type="InterPro" id="IPR043429">
    <property type="entry name" value="ArtM/GltK/GlnP/TcyL/YhdX-like"/>
</dbReference>
<feature type="transmembrane region" description="Helical" evidence="7">
    <location>
        <begin position="88"/>
        <end position="107"/>
    </location>
</feature>
<dbReference type="CDD" id="cd06261">
    <property type="entry name" value="TM_PBP2"/>
    <property type="match status" value="1"/>
</dbReference>
<comment type="caution">
    <text evidence="9">The sequence shown here is derived from an EMBL/GenBank/DDBJ whole genome shotgun (WGS) entry which is preliminary data.</text>
</comment>
<dbReference type="PANTHER" id="PTHR30614">
    <property type="entry name" value="MEMBRANE COMPONENT OF AMINO ACID ABC TRANSPORTER"/>
    <property type="match status" value="1"/>
</dbReference>